<dbReference type="InParanoid" id="A0A1X7SEW6"/>
<feature type="domain" description="Ig-like" evidence="1">
    <location>
        <begin position="8"/>
        <end position="90"/>
    </location>
</feature>
<proteinExistence type="predicted"/>
<dbReference type="InterPro" id="IPR007110">
    <property type="entry name" value="Ig-like_dom"/>
</dbReference>
<sequence length="281" mass="31519">MFNVTLVPINSTSLVLKPTKPYYEVGSDVTLSCKVTEPNSPLVDINTTANIKWNSNKNIYQQYSFHRYNSYFNHTLTNIKLSDAGEYNCTYYLTGTTDNPYIIPSDVRTGVTNVTIEIPNGNNPSITQLNSYYNVGDSISFICSVTYPHSPLIDIATNVNIQWLDSSNHTLHSYTGINNNTEHTISYTIDGNNTVISNTAYLCIKVPVMDSTLDANLRLGDIREYDCTLGYRYSGVTVQWLEYGSNKVLNNPLILTMNQSVNNAYYMCLVTVDKNPKNCPS</sequence>
<dbReference type="SMART" id="SM00409">
    <property type="entry name" value="IG"/>
    <property type="match status" value="1"/>
</dbReference>
<organism evidence="2">
    <name type="scientific">Amphimedon queenslandica</name>
    <name type="common">Sponge</name>
    <dbReference type="NCBI Taxonomy" id="400682"/>
    <lineage>
        <taxon>Eukaryota</taxon>
        <taxon>Metazoa</taxon>
        <taxon>Porifera</taxon>
        <taxon>Demospongiae</taxon>
        <taxon>Heteroscleromorpha</taxon>
        <taxon>Haplosclerida</taxon>
        <taxon>Niphatidae</taxon>
        <taxon>Amphimedon</taxon>
    </lineage>
</organism>
<name>A0A1X7SEW6_AMPQE</name>
<dbReference type="PROSITE" id="PS50835">
    <property type="entry name" value="IG_LIKE"/>
    <property type="match status" value="3"/>
</dbReference>
<dbReference type="EnsemblMetazoa" id="Aqu2.1.00592_001">
    <property type="protein sequence ID" value="Aqu2.1.00592_001"/>
    <property type="gene ID" value="Aqu2.1.00592"/>
</dbReference>
<dbReference type="AlphaFoldDB" id="A0A1X7SEW6"/>
<reference evidence="2" key="1">
    <citation type="submission" date="2017-05" db="UniProtKB">
        <authorList>
            <consortium name="EnsemblMetazoa"/>
        </authorList>
    </citation>
    <scope>IDENTIFICATION</scope>
</reference>
<dbReference type="Pfam" id="PF13895">
    <property type="entry name" value="Ig_2"/>
    <property type="match status" value="1"/>
</dbReference>
<dbReference type="InterPro" id="IPR036179">
    <property type="entry name" value="Ig-like_dom_sf"/>
</dbReference>
<dbReference type="InterPro" id="IPR013783">
    <property type="entry name" value="Ig-like_fold"/>
</dbReference>
<protein>
    <recommendedName>
        <fullName evidence="1">Ig-like domain-containing protein</fullName>
    </recommendedName>
</protein>
<evidence type="ECO:0000259" key="1">
    <source>
        <dbReference type="PROSITE" id="PS50835"/>
    </source>
</evidence>
<evidence type="ECO:0000313" key="2">
    <source>
        <dbReference type="EnsemblMetazoa" id="Aqu2.1.00592_001"/>
    </source>
</evidence>
<dbReference type="Gene3D" id="2.60.40.10">
    <property type="entry name" value="Immunoglobulins"/>
    <property type="match status" value="1"/>
</dbReference>
<feature type="domain" description="Ig-like" evidence="1">
    <location>
        <begin position="124"/>
        <end position="203"/>
    </location>
</feature>
<feature type="domain" description="Ig-like" evidence="1">
    <location>
        <begin position="207"/>
        <end position="281"/>
    </location>
</feature>
<dbReference type="SUPFAM" id="SSF48726">
    <property type="entry name" value="Immunoglobulin"/>
    <property type="match status" value="1"/>
</dbReference>
<accession>A0A1X7SEW6</accession>
<dbReference type="InterPro" id="IPR003599">
    <property type="entry name" value="Ig_sub"/>
</dbReference>